<dbReference type="AlphaFoldDB" id="A0A7H1PXW8"/>
<dbReference type="Gene3D" id="3.40.630.30">
    <property type="match status" value="1"/>
</dbReference>
<sequence>MDRPSQLIECGEFVLRRLRGQRDFVQLFTLIEQSRDHLRPWMPWADGHDEQSTRELLASSETKWESGELYNYVVAENGELIGMCQAYRAEPRGCRLGYWLHPCALGRGIATRATAALAKEMFALADVGYLEIAHDVANAPSRAVPRRLGFTELRREQAPPPAAPSGCGIDLIWRLNRPATGGTFPGGRAGGTNSACSTAST</sequence>
<dbReference type="EMBL" id="CP051006">
    <property type="protein sequence ID" value="QNT92898.1"/>
    <property type="molecule type" value="Genomic_DNA"/>
</dbReference>
<dbReference type="PROSITE" id="PS51186">
    <property type="entry name" value="GNAT"/>
    <property type="match status" value="1"/>
</dbReference>
<accession>A0A7H1PXW8</accession>
<evidence type="ECO:0000313" key="3">
    <source>
        <dbReference type="Proteomes" id="UP000516422"/>
    </source>
</evidence>
<dbReference type="InterPro" id="IPR000182">
    <property type="entry name" value="GNAT_dom"/>
</dbReference>
<gene>
    <name evidence="2" type="ORF">HEP81_02581</name>
</gene>
<dbReference type="Pfam" id="PF13302">
    <property type="entry name" value="Acetyltransf_3"/>
    <property type="match status" value="1"/>
</dbReference>
<reference evidence="2 3" key="1">
    <citation type="submission" date="2020-04" db="EMBL/GenBank/DDBJ databases">
        <title>Characterization and engineering of Streptomyces griseofuscus DSM40191 as a potential heterologous host for expression of BGCs.</title>
        <authorList>
            <person name="Gren T."/>
            <person name="Whitford C.M."/>
            <person name="Mohite O.S."/>
            <person name="Joergensen T.S."/>
            <person name="Nielsen J.B."/>
            <person name="Lee S.Y."/>
            <person name="Weber T."/>
        </authorList>
    </citation>
    <scope>NUCLEOTIDE SEQUENCE [LARGE SCALE GENOMIC DNA]</scope>
    <source>
        <strain evidence="2 3">DSM 40191</strain>
    </source>
</reference>
<name>A0A7H1PXW8_9ACTN</name>
<dbReference type="GeneID" id="91462166"/>
<dbReference type="InterPro" id="IPR051908">
    <property type="entry name" value="Ribosomal_N-acetyltransferase"/>
</dbReference>
<feature type="domain" description="N-acetyltransferase" evidence="1">
    <location>
        <begin position="25"/>
        <end position="178"/>
    </location>
</feature>
<dbReference type="InterPro" id="IPR016181">
    <property type="entry name" value="Acyl_CoA_acyltransferase"/>
</dbReference>
<dbReference type="RefSeq" id="WP_063755242.1">
    <property type="nucleotide sequence ID" value="NZ_CP051006.1"/>
</dbReference>
<dbReference type="GO" id="GO:1990189">
    <property type="term" value="F:protein N-terminal-serine acetyltransferase activity"/>
    <property type="evidence" value="ECO:0007669"/>
    <property type="project" value="TreeGrafter"/>
</dbReference>
<keyword evidence="2" id="KW-0808">Transferase</keyword>
<dbReference type="KEGG" id="sgf:HEP81_02581"/>
<dbReference type="SUPFAM" id="SSF55729">
    <property type="entry name" value="Acyl-CoA N-acyltransferases (Nat)"/>
    <property type="match status" value="1"/>
</dbReference>
<dbReference type="PANTHER" id="PTHR43441">
    <property type="entry name" value="RIBOSOMAL-PROTEIN-SERINE ACETYLTRANSFERASE"/>
    <property type="match status" value="1"/>
</dbReference>
<organism evidence="2 3">
    <name type="scientific">Streptomyces griseofuscus</name>
    <dbReference type="NCBI Taxonomy" id="146922"/>
    <lineage>
        <taxon>Bacteria</taxon>
        <taxon>Bacillati</taxon>
        <taxon>Actinomycetota</taxon>
        <taxon>Actinomycetes</taxon>
        <taxon>Kitasatosporales</taxon>
        <taxon>Streptomycetaceae</taxon>
        <taxon>Streptomyces</taxon>
    </lineage>
</organism>
<dbReference type="GO" id="GO:0008999">
    <property type="term" value="F:protein-N-terminal-alanine acetyltransferase activity"/>
    <property type="evidence" value="ECO:0007669"/>
    <property type="project" value="TreeGrafter"/>
</dbReference>
<dbReference type="Proteomes" id="UP000516422">
    <property type="component" value="Chromosome"/>
</dbReference>
<dbReference type="GO" id="GO:0005737">
    <property type="term" value="C:cytoplasm"/>
    <property type="evidence" value="ECO:0007669"/>
    <property type="project" value="TreeGrafter"/>
</dbReference>
<evidence type="ECO:0000259" key="1">
    <source>
        <dbReference type="PROSITE" id="PS51186"/>
    </source>
</evidence>
<proteinExistence type="predicted"/>
<evidence type="ECO:0000313" key="2">
    <source>
        <dbReference type="EMBL" id="QNT92898.1"/>
    </source>
</evidence>
<protein>
    <submittedName>
        <fullName evidence="2">N-acetyltransferase</fullName>
    </submittedName>
</protein>
<dbReference type="PANTHER" id="PTHR43441:SF10">
    <property type="entry name" value="ACETYLTRANSFERASE"/>
    <property type="match status" value="1"/>
</dbReference>